<dbReference type="VEuPathDB" id="FungiDB:YALI0_F04752g"/>
<organism evidence="1 2">
    <name type="scientific">Yarrowia lipolytica</name>
    <name type="common">Candida lipolytica</name>
    <dbReference type="NCBI Taxonomy" id="4952"/>
    <lineage>
        <taxon>Eukaryota</taxon>
        <taxon>Fungi</taxon>
        <taxon>Dikarya</taxon>
        <taxon>Ascomycota</taxon>
        <taxon>Saccharomycotina</taxon>
        <taxon>Dipodascomycetes</taxon>
        <taxon>Dipodascales</taxon>
        <taxon>Dipodascales incertae sedis</taxon>
        <taxon>Yarrowia</taxon>
    </lineage>
</organism>
<dbReference type="Proteomes" id="UP000256601">
    <property type="component" value="Unassembled WGS sequence"/>
</dbReference>
<name>A0A371CAH4_YARLL</name>
<protein>
    <submittedName>
        <fullName evidence="1">Uncharacterized protein</fullName>
    </submittedName>
</protein>
<gene>
    <name evidence="1" type="ORF">B0I71DRAFT_129356</name>
</gene>
<reference evidence="1 2" key="1">
    <citation type="submission" date="2018-07" db="EMBL/GenBank/DDBJ databases">
        <title>Draft Genome Assemblies for Five Robust Yarrowia lipolytica Strains Exhibiting High Lipid Production and Pentose Sugar Utilization and Sugar Alcohol Secretion from Undetoxified Lignocellulosic Biomass Hydrolysates.</title>
        <authorList>
            <consortium name="DOE Joint Genome Institute"/>
            <person name="Walker C."/>
            <person name="Ryu S."/>
            <person name="Na H."/>
            <person name="Zane M."/>
            <person name="LaButti K."/>
            <person name="Lipzen A."/>
            <person name="Haridas S."/>
            <person name="Barry K."/>
            <person name="Grigoriev I.V."/>
            <person name="Quarterman J."/>
            <person name="Slininger P."/>
            <person name="Dien B."/>
            <person name="Trinh C.T."/>
        </authorList>
    </citation>
    <scope>NUCLEOTIDE SEQUENCE [LARGE SCALE GENOMIC DNA]</scope>
    <source>
        <strain evidence="1 2">YB392</strain>
    </source>
</reference>
<accession>A0A371CAH4</accession>
<dbReference type="EMBL" id="KZ857330">
    <property type="protein sequence ID" value="RDW27307.1"/>
    <property type="molecule type" value="Genomic_DNA"/>
</dbReference>
<sequence>MPSTLSQTQFRRYNEKLGDAPSPNKDVLPLKTGTKPAVPGFDPVLNQSAQLNSILYSGAPGYQPPAPVGAPMVSKKGKKVLPVPPHCGNLPPPPGLFYS</sequence>
<proteinExistence type="predicted"/>
<dbReference type="AlphaFoldDB" id="A0A371CAH4"/>
<evidence type="ECO:0000313" key="1">
    <source>
        <dbReference type="EMBL" id="RDW27307.1"/>
    </source>
</evidence>
<dbReference type="OrthoDB" id="10355493at2759"/>
<evidence type="ECO:0000313" key="2">
    <source>
        <dbReference type="Proteomes" id="UP000256601"/>
    </source>
</evidence>
<dbReference type="VEuPathDB" id="FungiDB:YALI1_F07376g"/>